<sequence>MTLFASDELELEHLLLELPSREELHALREAGLPRQMELDMRFLVKVAMIRYQPEARFNFDGNGVRAFVLPVRDAYEAVIDLAAWRIDRPDKVARLEGRASCLGEGLLEAPETYFGGRPLSVYRDAMGWLRAAGQGVVIIDRANAWRRFLEVPSIAGEDTQHGLELQTLLTPPVPSCRVLVPASYGRLAA</sequence>
<comment type="caution">
    <text evidence="1">The sequence shown here is derived from an EMBL/GenBank/DDBJ whole genome shotgun (WGS) entry which is preliminary data.</text>
</comment>
<evidence type="ECO:0000313" key="2">
    <source>
        <dbReference type="Proteomes" id="UP001274321"/>
    </source>
</evidence>
<proteinExistence type="predicted"/>
<protein>
    <submittedName>
        <fullName evidence="1">Uncharacterized protein</fullName>
    </submittedName>
</protein>
<accession>A0ABU4RQQ1</accession>
<dbReference type="RefSeq" id="WP_319845293.1">
    <property type="nucleotide sequence ID" value="NZ_JAXAFJ010000009.1"/>
</dbReference>
<evidence type="ECO:0000313" key="1">
    <source>
        <dbReference type="EMBL" id="MDX6807171.1"/>
    </source>
</evidence>
<reference evidence="1 2" key="1">
    <citation type="submission" date="2023-11" db="EMBL/GenBank/DDBJ databases">
        <authorList>
            <person name="Bao R."/>
        </authorList>
    </citation>
    <scope>NUCLEOTIDE SEQUENCE [LARGE SCALE GENOMIC DNA]</scope>
    <source>
        <strain evidence="1 2">PJ23</strain>
    </source>
</reference>
<name>A0ABU4RQQ1_9HYPH</name>
<organism evidence="1 2">
    <name type="scientific">Terrihabitans rhizophilus</name>
    <dbReference type="NCBI Taxonomy" id="3092662"/>
    <lineage>
        <taxon>Bacteria</taxon>
        <taxon>Pseudomonadati</taxon>
        <taxon>Pseudomonadota</taxon>
        <taxon>Alphaproteobacteria</taxon>
        <taxon>Hyphomicrobiales</taxon>
        <taxon>Terrihabitans</taxon>
    </lineage>
</organism>
<dbReference type="EMBL" id="JAXAFJ010000009">
    <property type="protein sequence ID" value="MDX6807171.1"/>
    <property type="molecule type" value="Genomic_DNA"/>
</dbReference>
<keyword evidence="2" id="KW-1185">Reference proteome</keyword>
<gene>
    <name evidence="1" type="ORF">SCD90_13955</name>
</gene>
<dbReference type="Proteomes" id="UP001274321">
    <property type="component" value="Unassembled WGS sequence"/>
</dbReference>